<reference evidence="1 3" key="2">
    <citation type="journal article" date="2014" name="BMC Genomics">
        <title>An improved genome release (version Mt4.0) for the model legume Medicago truncatula.</title>
        <authorList>
            <person name="Tang H."/>
            <person name="Krishnakumar V."/>
            <person name="Bidwell S."/>
            <person name="Rosen B."/>
            <person name="Chan A."/>
            <person name="Zhou S."/>
            <person name="Gentzbittel L."/>
            <person name="Childs K.L."/>
            <person name="Yandell M."/>
            <person name="Gundlach H."/>
            <person name="Mayer K.F."/>
            <person name="Schwartz D.C."/>
            <person name="Town C.D."/>
        </authorList>
    </citation>
    <scope>GENOME REANNOTATION</scope>
    <source>
        <strain evidence="1">A17</strain>
        <strain evidence="2 3">cv. Jemalong A17</strain>
    </source>
</reference>
<dbReference type="AlphaFoldDB" id="A0A072V9P6"/>
<accession>A0A072V9P6</accession>
<reference evidence="2" key="3">
    <citation type="submission" date="2015-04" db="UniProtKB">
        <authorList>
            <consortium name="EnsemblPlants"/>
        </authorList>
    </citation>
    <scope>IDENTIFICATION</scope>
    <source>
        <strain evidence="2">cv. Jemalong A17</strain>
    </source>
</reference>
<dbReference type="EnsemblPlants" id="KEH34865">
    <property type="protein sequence ID" value="KEH34865"/>
    <property type="gene ID" value="MTR_3g073660"/>
</dbReference>
<dbReference type="HOGENOM" id="CLU_1186535_0_0_1"/>
<gene>
    <name evidence="1" type="ordered locus">MTR_3g073660</name>
</gene>
<dbReference type="Proteomes" id="UP000002051">
    <property type="component" value="Chromosome 3"/>
</dbReference>
<proteinExistence type="predicted"/>
<dbReference type="EMBL" id="CM001219">
    <property type="protein sequence ID" value="KEH34865.1"/>
    <property type="molecule type" value="Genomic_DNA"/>
</dbReference>
<keyword evidence="3" id="KW-1185">Reference proteome</keyword>
<organism evidence="1 3">
    <name type="scientific">Medicago truncatula</name>
    <name type="common">Barrel medic</name>
    <name type="synonym">Medicago tribuloides</name>
    <dbReference type="NCBI Taxonomy" id="3880"/>
    <lineage>
        <taxon>Eukaryota</taxon>
        <taxon>Viridiplantae</taxon>
        <taxon>Streptophyta</taxon>
        <taxon>Embryophyta</taxon>
        <taxon>Tracheophyta</taxon>
        <taxon>Spermatophyta</taxon>
        <taxon>Magnoliopsida</taxon>
        <taxon>eudicotyledons</taxon>
        <taxon>Gunneridae</taxon>
        <taxon>Pentapetalae</taxon>
        <taxon>rosids</taxon>
        <taxon>fabids</taxon>
        <taxon>Fabales</taxon>
        <taxon>Fabaceae</taxon>
        <taxon>Papilionoideae</taxon>
        <taxon>50 kb inversion clade</taxon>
        <taxon>NPAAA clade</taxon>
        <taxon>Hologalegina</taxon>
        <taxon>IRL clade</taxon>
        <taxon>Trifolieae</taxon>
        <taxon>Medicago</taxon>
    </lineage>
</organism>
<name>A0A072V9P6_MEDTR</name>
<dbReference type="PANTHER" id="PTHR46890:SF48">
    <property type="entry name" value="RNA-DIRECTED DNA POLYMERASE"/>
    <property type="match status" value="1"/>
</dbReference>
<evidence type="ECO:0000313" key="2">
    <source>
        <dbReference type="EnsemblPlants" id="KEH34865"/>
    </source>
</evidence>
<dbReference type="InterPro" id="IPR052343">
    <property type="entry name" value="Retrotransposon-Effector_Assoc"/>
</dbReference>
<reference evidence="1 3" key="1">
    <citation type="journal article" date="2011" name="Nature">
        <title>The Medicago genome provides insight into the evolution of rhizobial symbioses.</title>
        <authorList>
            <person name="Young N.D."/>
            <person name="Debelle F."/>
            <person name="Oldroyd G.E."/>
            <person name="Geurts R."/>
            <person name="Cannon S.B."/>
            <person name="Udvardi M.K."/>
            <person name="Benedito V.A."/>
            <person name="Mayer K.F."/>
            <person name="Gouzy J."/>
            <person name="Schoof H."/>
            <person name="Van de Peer Y."/>
            <person name="Proost S."/>
            <person name="Cook D.R."/>
            <person name="Meyers B.C."/>
            <person name="Spannagl M."/>
            <person name="Cheung F."/>
            <person name="De Mita S."/>
            <person name="Krishnakumar V."/>
            <person name="Gundlach H."/>
            <person name="Zhou S."/>
            <person name="Mudge J."/>
            <person name="Bharti A.K."/>
            <person name="Murray J.D."/>
            <person name="Naoumkina M.A."/>
            <person name="Rosen B."/>
            <person name="Silverstein K.A."/>
            <person name="Tang H."/>
            <person name="Rombauts S."/>
            <person name="Zhao P.X."/>
            <person name="Zhou P."/>
            <person name="Barbe V."/>
            <person name="Bardou P."/>
            <person name="Bechner M."/>
            <person name="Bellec A."/>
            <person name="Berger A."/>
            <person name="Berges H."/>
            <person name="Bidwell S."/>
            <person name="Bisseling T."/>
            <person name="Choisne N."/>
            <person name="Couloux A."/>
            <person name="Denny R."/>
            <person name="Deshpande S."/>
            <person name="Dai X."/>
            <person name="Doyle J.J."/>
            <person name="Dudez A.M."/>
            <person name="Farmer A.D."/>
            <person name="Fouteau S."/>
            <person name="Franken C."/>
            <person name="Gibelin C."/>
            <person name="Gish J."/>
            <person name="Goldstein S."/>
            <person name="Gonzalez A.J."/>
            <person name="Green P.J."/>
            <person name="Hallab A."/>
            <person name="Hartog M."/>
            <person name="Hua A."/>
            <person name="Humphray S.J."/>
            <person name="Jeong D.H."/>
            <person name="Jing Y."/>
            <person name="Jocker A."/>
            <person name="Kenton S.M."/>
            <person name="Kim D.J."/>
            <person name="Klee K."/>
            <person name="Lai H."/>
            <person name="Lang C."/>
            <person name="Lin S."/>
            <person name="Macmil S.L."/>
            <person name="Magdelenat G."/>
            <person name="Matthews L."/>
            <person name="McCorrison J."/>
            <person name="Monaghan E.L."/>
            <person name="Mun J.H."/>
            <person name="Najar F.Z."/>
            <person name="Nicholson C."/>
            <person name="Noirot C."/>
            <person name="O'Bleness M."/>
            <person name="Paule C.R."/>
            <person name="Poulain J."/>
            <person name="Prion F."/>
            <person name="Qin B."/>
            <person name="Qu C."/>
            <person name="Retzel E.F."/>
            <person name="Riddle C."/>
            <person name="Sallet E."/>
            <person name="Samain S."/>
            <person name="Samson N."/>
            <person name="Sanders I."/>
            <person name="Saurat O."/>
            <person name="Scarpelli C."/>
            <person name="Schiex T."/>
            <person name="Segurens B."/>
            <person name="Severin A.J."/>
            <person name="Sherrier D.J."/>
            <person name="Shi R."/>
            <person name="Sims S."/>
            <person name="Singer S.R."/>
            <person name="Sinharoy S."/>
            <person name="Sterck L."/>
            <person name="Viollet A."/>
            <person name="Wang B.B."/>
            <person name="Wang K."/>
            <person name="Wang M."/>
            <person name="Wang X."/>
            <person name="Warfsmann J."/>
            <person name="Weissenbach J."/>
            <person name="White D.D."/>
            <person name="White J.D."/>
            <person name="Wiley G.B."/>
            <person name="Wincker P."/>
            <person name="Xing Y."/>
            <person name="Yang L."/>
            <person name="Yao Z."/>
            <person name="Ying F."/>
            <person name="Zhai J."/>
            <person name="Zhou L."/>
            <person name="Zuber A."/>
            <person name="Denarie J."/>
            <person name="Dixon R.A."/>
            <person name="May G.D."/>
            <person name="Schwartz D.C."/>
            <person name="Rogers J."/>
            <person name="Quetier F."/>
            <person name="Town C.D."/>
            <person name="Roe B.A."/>
        </authorList>
    </citation>
    <scope>NUCLEOTIDE SEQUENCE [LARGE SCALE GENOMIC DNA]</scope>
    <source>
        <strain evidence="1">A17</strain>
        <strain evidence="2 3">cv. Jemalong A17</strain>
    </source>
</reference>
<dbReference type="STRING" id="3880.A0A072V9P6"/>
<evidence type="ECO:0000313" key="1">
    <source>
        <dbReference type="EMBL" id="KEH34865.1"/>
    </source>
</evidence>
<sequence>MAFHLSSTPLPKNSMNPFKAPEPDGFQCIFFKKYWHIMSDDIFNLVNNVFSSSYVDPSISNTLIPKVDIHSTTFKNLCPISICNIVYKIINKVLINRLRPLRDIIIGPFQINFLLDMNDDIGRLRLEKPSQHNSICKERDATNPPPKEGCRTRCLHRLWSHRMPQSSMNMNNIMSMRSMVTPEHGINMLLMNTNDRALQIERGIWKFEVLVRNWRGLRSNFHNNRSAELKFKRK</sequence>
<evidence type="ECO:0000313" key="3">
    <source>
        <dbReference type="Proteomes" id="UP000002051"/>
    </source>
</evidence>
<protein>
    <submittedName>
        <fullName evidence="1 2">Uncharacterized protein</fullName>
    </submittedName>
</protein>
<dbReference type="PANTHER" id="PTHR46890">
    <property type="entry name" value="NON-LTR RETROLELEMENT REVERSE TRANSCRIPTASE-LIKE PROTEIN-RELATED"/>
    <property type="match status" value="1"/>
</dbReference>